<dbReference type="GO" id="GO:0000166">
    <property type="term" value="F:nucleotide binding"/>
    <property type="evidence" value="ECO:0007669"/>
    <property type="project" value="UniProtKB-KW"/>
</dbReference>
<feature type="transmembrane region" description="Helical" evidence="12">
    <location>
        <begin position="7"/>
        <end position="26"/>
    </location>
</feature>
<proteinExistence type="inferred from homology"/>
<dbReference type="InterPro" id="IPR003378">
    <property type="entry name" value="Fringe-like_glycosylTrfase"/>
</dbReference>
<name>A0A2D3VGH9_9PEZI</name>
<sequence>MYSSPTLLRYATIPTTFFLLFLTWHLCSLSLPPTSSIPWISFPEPSNITTSPPPPLHDTSNILLVLKTGASVISSRLPAHINTTLPAAKHLLILSSLSQTFSGYPVHDILVNVSDSWKQHHQDFKVYRQLQELGAENQDAIQELASQSAWDLDKWKFMPMLFESYQQAPEEVEWFVMIEGDTSLSWTNLIWWLSSFDANKPRYMGAANKCVVGPLNGQLFAHGGSGVVWSRSAVEKVLEVREREGVENYDRRWEEITNKNCCGDVVLAAAFEEAGVRLTRAGPMLQGATPDSFVWSLQDWCRPPITWHHVSPDEVEQIHDFSERWAMEQKEGVPYFFSDVYAEFLAGRRRAETPLWDNGARKPWEGNHTSKAECTRACRLDKYCLQWMFAEGELGSSCLFGQFFSVGEALADEEDEEGRIGNWTSGWIEEKVEKAIMNFGPC</sequence>
<dbReference type="GeneID" id="35602990"/>
<dbReference type="STRING" id="112498.A0A2D3VGH9"/>
<dbReference type="GO" id="GO:0016020">
    <property type="term" value="C:membrane"/>
    <property type="evidence" value="ECO:0007669"/>
    <property type="project" value="UniProtKB-SubCell"/>
</dbReference>
<keyword evidence="5" id="KW-0328">Glycosyltransferase</keyword>
<keyword evidence="9" id="KW-0735">Signal-anchor</keyword>
<keyword evidence="8" id="KW-0547">Nucleotide-binding</keyword>
<keyword evidence="6" id="KW-0808">Transferase</keyword>
<evidence type="ECO:0000313" key="15">
    <source>
        <dbReference type="Proteomes" id="UP000225277"/>
    </source>
</evidence>
<evidence type="ECO:0000256" key="5">
    <source>
        <dbReference type="ARBA" id="ARBA00022676"/>
    </source>
</evidence>
<evidence type="ECO:0000256" key="8">
    <source>
        <dbReference type="ARBA" id="ARBA00022741"/>
    </source>
</evidence>
<dbReference type="EMBL" id="FJUY01000012">
    <property type="protein sequence ID" value="CZT22014.1"/>
    <property type="molecule type" value="Genomic_DNA"/>
</dbReference>
<evidence type="ECO:0000313" key="14">
    <source>
        <dbReference type="EMBL" id="CZT22014.1"/>
    </source>
</evidence>
<dbReference type="GO" id="GO:0016263">
    <property type="term" value="F:glycoprotein-N-acetylgalactosamine 3-beta-galactosyltransferase activity"/>
    <property type="evidence" value="ECO:0007669"/>
    <property type="project" value="UniProtKB-EC"/>
</dbReference>
<keyword evidence="11 12" id="KW-0472">Membrane</keyword>
<evidence type="ECO:0000256" key="6">
    <source>
        <dbReference type="ARBA" id="ARBA00022679"/>
    </source>
</evidence>
<evidence type="ECO:0000256" key="12">
    <source>
        <dbReference type="SAM" id="Phobius"/>
    </source>
</evidence>
<evidence type="ECO:0000256" key="1">
    <source>
        <dbReference type="ARBA" id="ARBA00004606"/>
    </source>
</evidence>
<keyword evidence="10 12" id="KW-1133">Transmembrane helix</keyword>
<keyword evidence="7 12" id="KW-0812">Transmembrane</keyword>
<dbReference type="Proteomes" id="UP000225277">
    <property type="component" value="Unassembled WGS sequence"/>
</dbReference>
<keyword evidence="15" id="KW-1185">Reference proteome</keyword>
<dbReference type="PANTHER" id="PTHR23033">
    <property type="entry name" value="BETA1,3-GALACTOSYLTRANSFERASE"/>
    <property type="match status" value="1"/>
</dbReference>
<evidence type="ECO:0000256" key="10">
    <source>
        <dbReference type="ARBA" id="ARBA00022989"/>
    </source>
</evidence>
<comment type="similarity">
    <text evidence="3">Belongs to the glycosyltransferase 31 family. Beta3-Gal-T subfamily.</text>
</comment>
<reference evidence="14 15" key="1">
    <citation type="submission" date="2016-03" db="EMBL/GenBank/DDBJ databases">
        <authorList>
            <person name="Ploux O."/>
        </authorList>
    </citation>
    <scope>NUCLEOTIDE SEQUENCE [LARGE SCALE GENOMIC DNA]</scope>
    <source>
        <strain evidence="14 15">URUG2</strain>
    </source>
</reference>
<protein>
    <recommendedName>
        <fullName evidence="4">N-acetylgalactosaminide beta-1,3-galactosyltransferase</fullName>
        <ecNumber evidence="4">2.4.1.122</ecNumber>
    </recommendedName>
</protein>
<dbReference type="PANTHER" id="PTHR23033:SF47">
    <property type="entry name" value="APPLE DOMAIN-CONTAINING PROTEIN-RELATED"/>
    <property type="match status" value="1"/>
</dbReference>
<evidence type="ECO:0000256" key="3">
    <source>
        <dbReference type="ARBA" id="ARBA00006462"/>
    </source>
</evidence>
<evidence type="ECO:0000256" key="11">
    <source>
        <dbReference type="ARBA" id="ARBA00023136"/>
    </source>
</evidence>
<dbReference type="EC" id="2.4.1.122" evidence="4"/>
<evidence type="ECO:0000259" key="13">
    <source>
        <dbReference type="Pfam" id="PF02434"/>
    </source>
</evidence>
<dbReference type="Pfam" id="PF02434">
    <property type="entry name" value="Fringe"/>
    <property type="match status" value="1"/>
</dbReference>
<feature type="domain" description="Fringe-like glycosyltransferase" evidence="13">
    <location>
        <begin position="113"/>
        <end position="249"/>
    </location>
</feature>
<dbReference type="RefSeq" id="XP_023628903.1">
    <property type="nucleotide sequence ID" value="XM_023773135.1"/>
</dbReference>
<evidence type="ECO:0000256" key="7">
    <source>
        <dbReference type="ARBA" id="ARBA00022692"/>
    </source>
</evidence>
<organism evidence="14 15">
    <name type="scientific">Ramularia collo-cygni</name>
    <dbReference type="NCBI Taxonomy" id="112498"/>
    <lineage>
        <taxon>Eukaryota</taxon>
        <taxon>Fungi</taxon>
        <taxon>Dikarya</taxon>
        <taxon>Ascomycota</taxon>
        <taxon>Pezizomycotina</taxon>
        <taxon>Dothideomycetes</taxon>
        <taxon>Dothideomycetidae</taxon>
        <taxon>Mycosphaerellales</taxon>
        <taxon>Mycosphaerellaceae</taxon>
        <taxon>Ramularia</taxon>
    </lineage>
</organism>
<dbReference type="InterPro" id="IPR026050">
    <property type="entry name" value="C1GALT1/C1GALT1_chp1"/>
</dbReference>
<comment type="pathway">
    <text evidence="2">Protein modification; protein glycosylation.</text>
</comment>
<evidence type="ECO:0000256" key="9">
    <source>
        <dbReference type="ARBA" id="ARBA00022968"/>
    </source>
</evidence>
<accession>A0A2D3VGH9</accession>
<gene>
    <name evidence="14" type="ORF">RCC_07883</name>
</gene>
<comment type="subcellular location">
    <subcellularLocation>
        <location evidence="1">Membrane</location>
        <topology evidence="1">Single-pass type II membrane protein</topology>
    </subcellularLocation>
</comment>
<dbReference type="AlphaFoldDB" id="A0A2D3VGH9"/>
<evidence type="ECO:0000256" key="2">
    <source>
        <dbReference type="ARBA" id="ARBA00004922"/>
    </source>
</evidence>
<dbReference type="OrthoDB" id="414175at2759"/>
<evidence type="ECO:0000256" key="4">
    <source>
        <dbReference type="ARBA" id="ARBA00012557"/>
    </source>
</evidence>
<dbReference type="Gene3D" id="3.90.550.50">
    <property type="match status" value="1"/>
</dbReference>